<dbReference type="EMBL" id="MFDO01000015">
    <property type="protein sequence ID" value="OGE65639.1"/>
    <property type="molecule type" value="Genomic_DNA"/>
</dbReference>
<organism evidence="7 8">
    <name type="scientific">Candidatus Daviesbacteria bacterium RIFCSPLOWO2_01_FULL_40_24</name>
    <dbReference type="NCBI Taxonomy" id="1797787"/>
    <lineage>
        <taxon>Bacteria</taxon>
        <taxon>Candidatus Daviesiibacteriota</taxon>
    </lineage>
</organism>
<evidence type="ECO:0000256" key="1">
    <source>
        <dbReference type="ARBA" id="ARBA00007320"/>
    </source>
</evidence>
<reference evidence="7 8" key="1">
    <citation type="journal article" date="2016" name="Nat. Commun.">
        <title>Thousands of microbial genomes shed light on interconnected biogeochemical processes in an aquifer system.</title>
        <authorList>
            <person name="Anantharaman K."/>
            <person name="Brown C.T."/>
            <person name="Hug L.A."/>
            <person name="Sharon I."/>
            <person name="Castelle C.J."/>
            <person name="Probst A.J."/>
            <person name="Thomas B.C."/>
            <person name="Singh A."/>
            <person name="Wilkins M.J."/>
            <person name="Karaoz U."/>
            <person name="Brodie E.L."/>
            <person name="Williams K.H."/>
            <person name="Hubbard S.S."/>
            <person name="Banfield J.F."/>
        </authorList>
    </citation>
    <scope>NUCLEOTIDE SEQUENCE [LARGE SCALE GENOMIC DNA]</scope>
</reference>
<evidence type="ECO:0000313" key="7">
    <source>
        <dbReference type="EMBL" id="OGE65639.1"/>
    </source>
</evidence>
<evidence type="ECO:0000259" key="6">
    <source>
        <dbReference type="Pfam" id="PF00828"/>
    </source>
</evidence>
<evidence type="ECO:0000256" key="4">
    <source>
        <dbReference type="HAMAP-Rule" id="MF_01341"/>
    </source>
</evidence>
<dbReference type="InterPro" id="IPR030878">
    <property type="entry name" value="Ribosomal_uL15"/>
</dbReference>
<dbReference type="SUPFAM" id="SSF52080">
    <property type="entry name" value="Ribosomal proteins L15p and L18e"/>
    <property type="match status" value="1"/>
</dbReference>
<evidence type="ECO:0000313" key="8">
    <source>
        <dbReference type="Proteomes" id="UP000178017"/>
    </source>
</evidence>
<gene>
    <name evidence="4" type="primary">rplO</name>
    <name evidence="7" type="ORF">A3B49_03040</name>
</gene>
<dbReference type="GO" id="GO:0003735">
    <property type="term" value="F:structural constituent of ribosome"/>
    <property type="evidence" value="ECO:0007669"/>
    <property type="project" value="InterPro"/>
</dbReference>
<accession>A0A1F5MJZ7</accession>
<feature type="region of interest" description="Disordered" evidence="5">
    <location>
        <begin position="14"/>
        <end position="37"/>
    </location>
</feature>
<evidence type="ECO:0000256" key="3">
    <source>
        <dbReference type="ARBA" id="ARBA00023274"/>
    </source>
</evidence>
<dbReference type="GO" id="GO:0019843">
    <property type="term" value="F:rRNA binding"/>
    <property type="evidence" value="ECO:0007669"/>
    <property type="project" value="UniProtKB-UniRule"/>
</dbReference>
<keyword evidence="2 4" id="KW-0689">Ribosomal protein</keyword>
<sequence length="146" mass="15156">MKLHQLPKLAARSGKRLGRGAGSGKGKTSARGTKGQKARGKVALGFIGGTLAIYKKLPFKRGLGNSKVSPKFLPVSVEKLSIFKSGTEITVALLIESKIVDPKDALTKGVKLVGKSDLRVPLNVVLPTTASAKSTIIKAGGKVLGV</sequence>
<dbReference type="HAMAP" id="MF_01341">
    <property type="entry name" value="Ribosomal_uL15"/>
    <property type="match status" value="1"/>
</dbReference>
<comment type="subunit">
    <text evidence="4">Part of the 50S ribosomal subunit.</text>
</comment>
<protein>
    <recommendedName>
        <fullName evidence="4">Large ribosomal subunit protein uL15</fullName>
    </recommendedName>
</protein>
<dbReference type="InterPro" id="IPR005749">
    <property type="entry name" value="Ribosomal_uL15_bac-type"/>
</dbReference>
<dbReference type="Pfam" id="PF00828">
    <property type="entry name" value="Ribosomal_L27A"/>
    <property type="match status" value="1"/>
</dbReference>
<dbReference type="PANTHER" id="PTHR12934:SF11">
    <property type="entry name" value="LARGE RIBOSOMAL SUBUNIT PROTEIN UL15M"/>
    <property type="match status" value="1"/>
</dbReference>
<comment type="caution">
    <text evidence="7">The sequence shown here is derived from an EMBL/GenBank/DDBJ whole genome shotgun (WGS) entry which is preliminary data.</text>
</comment>
<keyword evidence="3 4" id="KW-0687">Ribonucleoprotein</keyword>
<dbReference type="GO" id="GO:0022625">
    <property type="term" value="C:cytosolic large ribosomal subunit"/>
    <property type="evidence" value="ECO:0007669"/>
    <property type="project" value="TreeGrafter"/>
</dbReference>
<dbReference type="InterPro" id="IPR021131">
    <property type="entry name" value="Ribosomal_uL15/eL18"/>
</dbReference>
<name>A0A1F5MJZ7_9BACT</name>
<dbReference type="Gene3D" id="3.100.10.10">
    <property type="match status" value="1"/>
</dbReference>
<feature type="domain" description="Large ribosomal subunit protein uL15/eL18" evidence="6">
    <location>
        <begin position="75"/>
        <end position="143"/>
    </location>
</feature>
<evidence type="ECO:0000256" key="2">
    <source>
        <dbReference type="ARBA" id="ARBA00022980"/>
    </source>
</evidence>
<dbReference type="GO" id="GO:0006412">
    <property type="term" value="P:translation"/>
    <property type="evidence" value="ECO:0007669"/>
    <property type="project" value="UniProtKB-UniRule"/>
</dbReference>
<keyword evidence="4" id="KW-0694">RNA-binding</keyword>
<dbReference type="AlphaFoldDB" id="A0A1F5MJZ7"/>
<dbReference type="InterPro" id="IPR036227">
    <property type="entry name" value="Ribosomal_uL15/eL18_sf"/>
</dbReference>
<proteinExistence type="inferred from homology"/>
<keyword evidence="4" id="KW-0699">rRNA-binding</keyword>
<dbReference type="PANTHER" id="PTHR12934">
    <property type="entry name" value="50S RIBOSOMAL PROTEIN L15"/>
    <property type="match status" value="1"/>
</dbReference>
<evidence type="ECO:0000256" key="5">
    <source>
        <dbReference type="SAM" id="MobiDB-lite"/>
    </source>
</evidence>
<dbReference type="NCBIfam" id="TIGR01071">
    <property type="entry name" value="rplO_bact"/>
    <property type="match status" value="1"/>
</dbReference>
<comment type="similarity">
    <text evidence="1 4">Belongs to the universal ribosomal protein uL15 family.</text>
</comment>
<dbReference type="Proteomes" id="UP000178017">
    <property type="component" value="Unassembled WGS sequence"/>
</dbReference>
<comment type="function">
    <text evidence="4">Binds to the 23S rRNA.</text>
</comment>